<gene>
    <name evidence="1" type="ORF">DSO57_1016704</name>
</gene>
<dbReference type="Proteomes" id="UP001165960">
    <property type="component" value="Unassembled WGS sequence"/>
</dbReference>
<dbReference type="EMBL" id="QTSX02005748">
    <property type="protein sequence ID" value="KAJ9058022.1"/>
    <property type="molecule type" value="Genomic_DNA"/>
</dbReference>
<comment type="caution">
    <text evidence="1">The sequence shown here is derived from an EMBL/GenBank/DDBJ whole genome shotgun (WGS) entry which is preliminary data.</text>
</comment>
<organism evidence="1 2">
    <name type="scientific">Entomophthora muscae</name>
    <dbReference type="NCBI Taxonomy" id="34485"/>
    <lineage>
        <taxon>Eukaryota</taxon>
        <taxon>Fungi</taxon>
        <taxon>Fungi incertae sedis</taxon>
        <taxon>Zoopagomycota</taxon>
        <taxon>Entomophthoromycotina</taxon>
        <taxon>Entomophthoromycetes</taxon>
        <taxon>Entomophthorales</taxon>
        <taxon>Entomophthoraceae</taxon>
        <taxon>Entomophthora</taxon>
    </lineage>
</organism>
<accession>A0ACC2S740</accession>
<reference evidence="1" key="1">
    <citation type="submission" date="2022-04" db="EMBL/GenBank/DDBJ databases">
        <title>Genome of the entomopathogenic fungus Entomophthora muscae.</title>
        <authorList>
            <person name="Elya C."/>
            <person name="Lovett B.R."/>
            <person name="Lee E."/>
            <person name="Macias A.M."/>
            <person name="Hajek A.E."/>
            <person name="De Bivort B.L."/>
            <person name="Kasson M.T."/>
            <person name="De Fine Licht H.H."/>
            <person name="Stajich J.E."/>
        </authorList>
    </citation>
    <scope>NUCLEOTIDE SEQUENCE</scope>
    <source>
        <strain evidence="1">Berkeley</strain>
    </source>
</reference>
<protein>
    <submittedName>
        <fullName evidence="1">Uncharacterized protein</fullName>
    </submittedName>
</protein>
<evidence type="ECO:0000313" key="1">
    <source>
        <dbReference type="EMBL" id="KAJ9058022.1"/>
    </source>
</evidence>
<sequence>MSSFASFFLGCVCIVSTSVEPLPNAHGAIQQYLDERVGKEEDNSREGDDVTSDKLLLTMLTGNPQLQDLNPDTLWAASSQDQPPGCLQIFRLEPEQNMTLENPLKLDESKTSTSTLPSLKVPVNSTNQQAGLAIEPKITQASTEKEIEKLPNKYGLPRDD</sequence>
<proteinExistence type="predicted"/>
<evidence type="ECO:0000313" key="2">
    <source>
        <dbReference type="Proteomes" id="UP001165960"/>
    </source>
</evidence>
<keyword evidence="2" id="KW-1185">Reference proteome</keyword>
<name>A0ACC2S740_9FUNG</name>